<accession>A0A0E9WTX6</accession>
<dbReference type="Gene3D" id="2.60.40.10">
    <property type="entry name" value="Immunoglobulins"/>
    <property type="match status" value="1"/>
</dbReference>
<dbReference type="EMBL" id="GBXM01014703">
    <property type="protein sequence ID" value="JAH93874.1"/>
    <property type="molecule type" value="Transcribed_RNA"/>
</dbReference>
<feature type="signal peptide" evidence="1">
    <location>
        <begin position="1"/>
        <end position="21"/>
    </location>
</feature>
<keyword evidence="1" id="KW-0732">Signal</keyword>
<protein>
    <recommendedName>
        <fullName evidence="3">Ig-like domain-containing protein</fullName>
    </recommendedName>
</protein>
<reference evidence="2" key="2">
    <citation type="journal article" date="2015" name="Fish Shellfish Immunol.">
        <title>Early steps in the European eel (Anguilla anguilla)-Vibrio vulnificus interaction in the gills: Role of the RtxA13 toxin.</title>
        <authorList>
            <person name="Callol A."/>
            <person name="Pajuelo D."/>
            <person name="Ebbesson L."/>
            <person name="Teles M."/>
            <person name="MacKenzie S."/>
            <person name="Amaro C."/>
        </authorList>
    </citation>
    <scope>NUCLEOTIDE SEQUENCE</scope>
</reference>
<dbReference type="InterPro" id="IPR013783">
    <property type="entry name" value="Ig-like_fold"/>
</dbReference>
<feature type="chain" id="PRO_5002434780" description="Ig-like domain-containing protein" evidence="1">
    <location>
        <begin position="22"/>
        <end position="116"/>
    </location>
</feature>
<name>A0A0E9WTX6_ANGAN</name>
<evidence type="ECO:0008006" key="3">
    <source>
        <dbReference type="Google" id="ProtNLM"/>
    </source>
</evidence>
<organism evidence="2">
    <name type="scientific">Anguilla anguilla</name>
    <name type="common">European freshwater eel</name>
    <name type="synonym">Muraena anguilla</name>
    <dbReference type="NCBI Taxonomy" id="7936"/>
    <lineage>
        <taxon>Eukaryota</taxon>
        <taxon>Metazoa</taxon>
        <taxon>Chordata</taxon>
        <taxon>Craniata</taxon>
        <taxon>Vertebrata</taxon>
        <taxon>Euteleostomi</taxon>
        <taxon>Actinopterygii</taxon>
        <taxon>Neopterygii</taxon>
        <taxon>Teleostei</taxon>
        <taxon>Anguilliformes</taxon>
        <taxon>Anguillidae</taxon>
        <taxon>Anguilla</taxon>
    </lineage>
</organism>
<dbReference type="AlphaFoldDB" id="A0A0E9WTX6"/>
<evidence type="ECO:0000313" key="2">
    <source>
        <dbReference type="EMBL" id="JAH93874.1"/>
    </source>
</evidence>
<proteinExistence type="predicted"/>
<evidence type="ECO:0000256" key="1">
    <source>
        <dbReference type="SAM" id="SignalP"/>
    </source>
</evidence>
<reference evidence="2" key="1">
    <citation type="submission" date="2014-11" db="EMBL/GenBank/DDBJ databases">
        <authorList>
            <person name="Amaro Gonzalez C."/>
        </authorList>
    </citation>
    <scope>NUCLEOTIDE SEQUENCE</scope>
</reference>
<sequence length="116" mass="13127">MVFKRHIYAFISIVIVGFVQGQSTTSPGTFTTTKPLFTDHRNEKYTIGKSVNLTCTNKTWTEMFYTTWRIPRNGNHCTIAASTDKPPHDTCLDGKVMRNTSNGNPTCTFLFLKSQI</sequence>